<reference evidence="2 3" key="1">
    <citation type="journal article" date="2021" name="Elife">
        <title>Chloroplast acquisition without the gene transfer in kleptoplastic sea slugs, Plakobranchus ocellatus.</title>
        <authorList>
            <person name="Maeda T."/>
            <person name="Takahashi S."/>
            <person name="Yoshida T."/>
            <person name="Shimamura S."/>
            <person name="Takaki Y."/>
            <person name="Nagai Y."/>
            <person name="Toyoda A."/>
            <person name="Suzuki Y."/>
            <person name="Arimoto A."/>
            <person name="Ishii H."/>
            <person name="Satoh N."/>
            <person name="Nishiyama T."/>
            <person name="Hasebe M."/>
            <person name="Maruyama T."/>
            <person name="Minagawa J."/>
            <person name="Obokata J."/>
            <person name="Shigenobu S."/>
        </authorList>
    </citation>
    <scope>NUCLEOTIDE SEQUENCE [LARGE SCALE GENOMIC DNA]</scope>
</reference>
<accession>A0AAV4I3Z8</accession>
<proteinExistence type="predicted"/>
<protein>
    <submittedName>
        <fullName evidence="2">Uncharacterized protein</fullName>
    </submittedName>
</protein>
<keyword evidence="3" id="KW-1185">Reference proteome</keyword>
<dbReference type="Proteomes" id="UP000762676">
    <property type="component" value="Unassembled WGS sequence"/>
</dbReference>
<dbReference type="EMBL" id="BMAT01002288">
    <property type="protein sequence ID" value="GFS03716.1"/>
    <property type="molecule type" value="Genomic_DNA"/>
</dbReference>
<evidence type="ECO:0000313" key="2">
    <source>
        <dbReference type="EMBL" id="GFS03716.1"/>
    </source>
</evidence>
<keyword evidence="1" id="KW-0175">Coiled coil</keyword>
<comment type="caution">
    <text evidence="2">The sequence shown here is derived from an EMBL/GenBank/DDBJ whole genome shotgun (WGS) entry which is preliminary data.</text>
</comment>
<sequence length="68" mass="7979">MGRCMGYEHIGQRFYSHFLQGIRKSLTLTDKLRTGLGGPAVVEQLLKELEERVDNLEKKYRDRLLSKR</sequence>
<dbReference type="AlphaFoldDB" id="A0AAV4I3Z8"/>
<evidence type="ECO:0000313" key="3">
    <source>
        <dbReference type="Proteomes" id="UP000762676"/>
    </source>
</evidence>
<name>A0AAV4I3Z8_9GAST</name>
<evidence type="ECO:0000256" key="1">
    <source>
        <dbReference type="SAM" id="Coils"/>
    </source>
</evidence>
<organism evidence="2 3">
    <name type="scientific">Elysia marginata</name>
    <dbReference type="NCBI Taxonomy" id="1093978"/>
    <lineage>
        <taxon>Eukaryota</taxon>
        <taxon>Metazoa</taxon>
        <taxon>Spiralia</taxon>
        <taxon>Lophotrochozoa</taxon>
        <taxon>Mollusca</taxon>
        <taxon>Gastropoda</taxon>
        <taxon>Heterobranchia</taxon>
        <taxon>Euthyneura</taxon>
        <taxon>Panpulmonata</taxon>
        <taxon>Sacoglossa</taxon>
        <taxon>Placobranchoidea</taxon>
        <taxon>Plakobranchidae</taxon>
        <taxon>Elysia</taxon>
    </lineage>
</organism>
<gene>
    <name evidence="2" type="ORF">ElyMa_001156400</name>
</gene>
<feature type="coiled-coil region" evidence="1">
    <location>
        <begin position="39"/>
        <end position="66"/>
    </location>
</feature>
<feature type="non-terminal residue" evidence="2">
    <location>
        <position position="68"/>
    </location>
</feature>